<feature type="region of interest" description="Disordered" evidence="3">
    <location>
        <begin position="81"/>
        <end position="118"/>
    </location>
</feature>
<dbReference type="CDD" id="cd00298">
    <property type="entry name" value="ACD_sHsps_p23-like"/>
    <property type="match status" value="1"/>
</dbReference>
<dbReference type="Proteomes" id="UP000775213">
    <property type="component" value="Unassembled WGS sequence"/>
</dbReference>
<dbReference type="InterPro" id="IPR002068">
    <property type="entry name" value="A-crystallin/Hsp20_dom"/>
</dbReference>
<evidence type="ECO:0000313" key="6">
    <source>
        <dbReference type="EMBL" id="KAH0458470.1"/>
    </source>
</evidence>
<protein>
    <recommendedName>
        <fullName evidence="5">SHSP domain-containing protein</fullName>
    </recommendedName>
</protein>
<evidence type="ECO:0000313" key="7">
    <source>
        <dbReference type="Proteomes" id="UP000775213"/>
    </source>
</evidence>
<dbReference type="AlphaFoldDB" id="A0AAV7GQD3"/>
<evidence type="ECO:0000256" key="4">
    <source>
        <dbReference type="SAM" id="Phobius"/>
    </source>
</evidence>
<keyword evidence="4" id="KW-0812">Transmembrane</keyword>
<keyword evidence="4" id="KW-1133">Transmembrane helix</keyword>
<feature type="compositionally biased region" description="Basic and acidic residues" evidence="3">
    <location>
        <begin position="94"/>
        <end position="108"/>
    </location>
</feature>
<name>A0AAV7GQD3_DENCH</name>
<evidence type="ECO:0000256" key="2">
    <source>
        <dbReference type="RuleBase" id="RU003616"/>
    </source>
</evidence>
<comment type="caution">
    <text evidence="6">The sequence shown here is derived from an EMBL/GenBank/DDBJ whole genome shotgun (WGS) entry which is preliminary data.</text>
</comment>
<evidence type="ECO:0000259" key="5">
    <source>
        <dbReference type="PROSITE" id="PS01031"/>
    </source>
</evidence>
<dbReference type="InterPro" id="IPR008978">
    <property type="entry name" value="HSP20-like_chaperone"/>
</dbReference>
<feature type="transmembrane region" description="Helical" evidence="4">
    <location>
        <begin position="122"/>
        <end position="142"/>
    </location>
</feature>
<keyword evidence="7" id="KW-1185">Reference proteome</keyword>
<reference evidence="6 7" key="1">
    <citation type="journal article" date="2021" name="Hortic Res">
        <title>Chromosome-scale assembly of the Dendrobium chrysotoxum genome enhances the understanding of orchid evolution.</title>
        <authorList>
            <person name="Zhang Y."/>
            <person name="Zhang G.Q."/>
            <person name="Zhang D."/>
            <person name="Liu X.D."/>
            <person name="Xu X.Y."/>
            <person name="Sun W.H."/>
            <person name="Yu X."/>
            <person name="Zhu X."/>
            <person name="Wang Z.W."/>
            <person name="Zhao X."/>
            <person name="Zhong W.Y."/>
            <person name="Chen H."/>
            <person name="Yin W.L."/>
            <person name="Huang T."/>
            <person name="Niu S.C."/>
            <person name="Liu Z.J."/>
        </authorList>
    </citation>
    <scope>NUCLEOTIDE SEQUENCE [LARGE SCALE GENOMIC DNA]</scope>
    <source>
        <strain evidence="6">Lindl</strain>
    </source>
</reference>
<dbReference type="EMBL" id="JAGFBR010000012">
    <property type="protein sequence ID" value="KAH0458470.1"/>
    <property type="molecule type" value="Genomic_DNA"/>
</dbReference>
<dbReference type="PROSITE" id="PS01031">
    <property type="entry name" value="SHSP"/>
    <property type="match status" value="1"/>
</dbReference>
<sequence length="148" mass="17296">MDPIQGKVAVLSFSNELILEVQIDHGDNKVRTSGQRTLDDRRMHWRRFQTEHHIPNGYDVRGIRVRFRDDTLYITFPKLVTEQPKPAAPTPPMPEKKQELGMKPKEEKEEKEEEEMGRQSQLVVNMIVAVTVLVIIGMYVSYKLEKYM</sequence>
<evidence type="ECO:0000256" key="1">
    <source>
        <dbReference type="PROSITE-ProRule" id="PRU00285"/>
    </source>
</evidence>
<dbReference type="Pfam" id="PF00011">
    <property type="entry name" value="HSP20"/>
    <property type="match status" value="1"/>
</dbReference>
<accession>A0AAV7GQD3</accession>
<proteinExistence type="inferred from homology"/>
<evidence type="ECO:0000256" key="3">
    <source>
        <dbReference type="SAM" id="MobiDB-lite"/>
    </source>
</evidence>
<organism evidence="6 7">
    <name type="scientific">Dendrobium chrysotoxum</name>
    <name type="common">Orchid</name>
    <dbReference type="NCBI Taxonomy" id="161865"/>
    <lineage>
        <taxon>Eukaryota</taxon>
        <taxon>Viridiplantae</taxon>
        <taxon>Streptophyta</taxon>
        <taxon>Embryophyta</taxon>
        <taxon>Tracheophyta</taxon>
        <taxon>Spermatophyta</taxon>
        <taxon>Magnoliopsida</taxon>
        <taxon>Liliopsida</taxon>
        <taxon>Asparagales</taxon>
        <taxon>Orchidaceae</taxon>
        <taxon>Epidendroideae</taxon>
        <taxon>Malaxideae</taxon>
        <taxon>Dendrobiinae</taxon>
        <taxon>Dendrobium</taxon>
    </lineage>
</organism>
<dbReference type="SUPFAM" id="SSF49764">
    <property type="entry name" value="HSP20-like chaperones"/>
    <property type="match status" value="1"/>
</dbReference>
<dbReference type="Gene3D" id="2.60.40.790">
    <property type="match status" value="1"/>
</dbReference>
<comment type="similarity">
    <text evidence="1 2">Belongs to the small heat shock protein (HSP20) family.</text>
</comment>
<feature type="domain" description="SHSP" evidence="5">
    <location>
        <begin position="1"/>
        <end position="96"/>
    </location>
</feature>
<keyword evidence="4" id="KW-0472">Membrane</keyword>
<gene>
    <name evidence="6" type="ORF">IEQ34_013785</name>
</gene>